<protein>
    <recommendedName>
        <fullName evidence="3">Membrane-associated kinase regulator 6</fullName>
    </recommendedName>
</protein>
<evidence type="ECO:0000313" key="1">
    <source>
        <dbReference type="EMBL" id="KAH7519535.1"/>
    </source>
</evidence>
<dbReference type="PANTHER" id="PTHR34576">
    <property type="entry name" value="MEMBRANE-ASSOCIATED KINASE REGULATOR 6-RELATED"/>
    <property type="match status" value="1"/>
</dbReference>
<organism evidence="1 2">
    <name type="scientific">Ziziphus jujuba var. spinosa</name>
    <dbReference type="NCBI Taxonomy" id="714518"/>
    <lineage>
        <taxon>Eukaryota</taxon>
        <taxon>Viridiplantae</taxon>
        <taxon>Streptophyta</taxon>
        <taxon>Embryophyta</taxon>
        <taxon>Tracheophyta</taxon>
        <taxon>Spermatophyta</taxon>
        <taxon>Magnoliopsida</taxon>
        <taxon>eudicotyledons</taxon>
        <taxon>Gunneridae</taxon>
        <taxon>Pentapetalae</taxon>
        <taxon>rosids</taxon>
        <taxon>fabids</taxon>
        <taxon>Rosales</taxon>
        <taxon>Rhamnaceae</taxon>
        <taxon>Paliureae</taxon>
        <taxon>Ziziphus</taxon>
    </lineage>
</organism>
<name>A0A978UX19_ZIZJJ</name>
<evidence type="ECO:0008006" key="3">
    <source>
        <dbReference type="Google" id="ProtNLM"/>
    </source>
</evidence>
<comment type="caution">
    <text evidence="1">The sequence shown here is derived from an EMBL/GenBank/DDBJ whole genome shotgun (WGS) entry which is preliminary data.</text>
</comment>
<dbReference type="AlphaFoldDB" id="A0A978UX19"/>
<reference evidence="1" key="1">
    <citation type="journal article" date="2021" name="Front. Plant Sci.">
        <title>Chromosome-Scale Genome Assembly for Chinese Sour Jujube and Insights Into Its Genome Evolution and Domestication Signature.</title>
        <authorList>
            <person name="Shen L.-Y."/>
            <person name="Luo H."/>
            <person name="Wang X.-L."/>
            <person name="Wang X.-M."/>
            <person name="Qiu X.-J."/>
            <person name="Liu H."/>
            <person name="Zhou S.-S."/>
            <person name="Jia K.-H."/>
            <person name="Nie S."/>
            <person name="Bao Y.-T."/>
            <person name="Zhang R.-G."/>
            <person name="Yun Q.-Z."/>
            <person name="Chai Y.-H."/>
            <person name="Lu J.-Y."/>
            <person name="Li Y."/>
            <person name="Zhao S.-W."/>
            <person name="Mao J.-F."/>
            <person name="Jia S.-G."/>
            <person name="Mao Y.-M."/>
        </authorList>
    </citation>
    <scope>NUCLEOTIDE SEQUENCE</scope>
    <source>
        <strain evidence="1">AT0</strain>
        <tissue evidence="1">Leaf</tissue>
    </source>
</reference>
<dbReference type="Proteomes" id="UP000813462">
    <property type="component" value="Unassembled WGS sequence"/>
</dbReference>
<accession>A0A978UX19</accession>
<proteinExistence type="predicted"/>
<dbReference type="PANTHER" id="PTHR34576:SF14">
    <property type="entry name" value="MEMBRANE-ASSOCIATED KINASE REGULATOR 6"/>
    <property type="match status" value="1"/>
</dbReference>
<gene>
    <name evidence="1" type="ORF">FEM48_Zijuj08G0047400</name>
</gene>
<evidence type="ECO:0000313" key="2">
    <source>
        <dbReference type="Proteomes" id="UP000813462"/>
    </source>
</evidence>
<dbReference type="EMBL" id="JAEACU010000008">
    <property type="protein sequence ID" value="KAH7519535.1"/>
    <property type="molecule type" value="Genomic_DNA"/>
</dbReference>
<dbReference type="InterPro" id="IPR044699">
    <property type="entry name" value="MAKR6"/>
</dbReference>
<sequence>MEPSRPLAVESFSESWLSDAARFSFFSGFDEKSFGRSPKSTSYATTIGTRKTLANRFNEESHNFDFGINPAASECQPYLVHADELFSDGLIRPIFGNPLATQVSNYTRASNISPSLHVSSISLKNGNPNIQISCCWYLGRWRKLVSKRILKKIFGYLLVVPFCHKIGGSRKSVKVDDIGLRTMEVRSMNNSPQTSPHRSRVRVYSAVDWYDSESSINDAILHCKKSIGARCPYGTNSTEHRMLFLLVYNQFNNRVQF</sequence>